<name>A0A444MFR3_9RHOB</name>
<feature type="domain" description="L,D-TPase catalytic" evidence="9">
    <location>
        <begin position="322"/>
        <end position="498"/>
    </location>
</feature>
<dbReference type="InterPro" id="IPR038063">
    <property type="entry name" value="Transpep_catalytic_dom"/>
</dbReference>
<feature type="active site" description="Nucleophile" evidence="7">
    <location>
        <position position="473"/>
    </location>
</feature>
<dbReference type="GO" id="GO:0016740">
    <property type="term" value="F:transferase activity"/>
    <property type="evidence" value="ECO:0007669"/>
    <property type="project" value="UniProtKB-KW"/>
</dbReference>
<evidence type="ECO:0000256" key="2">
    <source>
        <dbReference type="ARBA" id="ARBA00005992"/>
    </source>
</evidence>
<evidence type="ECO:0000313" key="11">
    <source>
        <dbReference type="Proteomes" id="UP000287168"/>
    </source>
</evidence>
<organism evidence="10 11">
    <name type="scientific">Falsigemmobacter intermedius</name>
    <dbReference type="NCBI Taxonomy" id="1553448"/>
    <lineage>
        <taxon>Bacteria</taxon>
        <taxon>Pseudomonadati</taxon>
        <taxon>Pseudomonadota</taxon>
        <taxon>Alphaproteobacteria</taxon>
        <taxon>Rhodobacterales</taxon>
        <taxon>Paracoccaceae</taxon>
        <taxon>Falsigemmobacter</taxon>
    </lineage>
</organism>
<evidence type="ECO:0000256" key="1">
    <source>
        <dbReference type="ARBA" id="ARBA00004752"/>
    </source>
</evidence>
<proteinExistence type="inferred from homology"/>
<comment type="similarity">
    <text evidence="2">Belongs to the YkuD family.</text>
</comment>
<dbReference type="Proteomes" id="UP000287168">
    <property type="component" value="Unassembled WGS sequence"/>
</dbReference>
<keyword evidence="6 7" id="KW-0961">Cell wall biogenesis/degradation</keyword>
<reference evidence="10 11" key="1">
    <citation type="journal article" date="2015" name="Int. J. Syst. Evol. Microbiol.">
        <title>Gemmobacter intermedius sp. nov., isolated from a white stork (Ciconia ciconia).</title>
        <authorList>
            <person name="Kampfer P."/>
            <person name="Jerzak L."/>
            <person name="Wilharm G."/>
            <person name="Golke J."/>
            <person name="Busse H.J."/>
            <person name="Glaeser S.P."/>
        </authorList>
    </citation>
    <scope>NUCLEOTIDE SEQUENCE [LARGE SCALE GENOMIC DNA]</scope>
    <source>
        <strain evidence="10 11">119/4</strain>
    </source>
</reference>
<feature type="chain" id="PRO_5019537919" evidence="8">
    <location>
        <begin position="35"/>
        <end position="557"/>
    </location>
</feature>
<comment type="caution">
    <text evidence="10">The sequence shown here is derived from an EMBL/GenBank/DDBJ whole genome shotgun (WGS) entry which is preliminary data.</text>
</comment>
<dbReference type="UniPathway" id="UPA00219"/>
<dbReference type="CDD" id="cd16913">
    <property type="entry name" value="YkuD_like"/>
    <property type="match status" value="1"/>
</dbReference>
<keyword evidence="8" id="KW-0732">Signal</keyword>
<accession>A0A444MFR3</accession>
<keyword evidence="4 7" id="KW-0133">Cell shape</keyword>
<dbReference type="AlphaFoldDB" id="A0A444MFR3"/>
<sequence>MYLFSDKFYPSARKCTKGLPGAVLVFLTGLSLHAAPAVAQVSGAATGGTAVMVPATLPQTSGFRQALAAAASGDEAVQNFFRDRGYESFWTSEGPEGITRRAALLAALDGAAFHALPVARYDAAGLRRAFAQLRSEGDRGRLEIRMTRALLDYARDLSSGVLTPARIDPGIVRSLPRPEEPEVLAAFAADPQRLLNSLSPRNPEYVRLLRARADLQRQIAGGGWGRTITAKSLRPGSEGPEVVALRDRLAAMGYLGRSATASYDGSIVAAVRAFQEDQGLSADGVAGEATLRALNTAAEERLAAVTVAIERERWANIPRGDRHIWVNLTDYTVKLIDDGKVSFETRAVIGSTKDEKRTPEFSHRMTYLEVNPDWTVPPGIIRRDYLPKLQANPNALSHLKVVDSRGREIPRSAINFSAYTARNFPFSLKQPPGPSNALGRVKFMFPNPWSIYLHDTPDKHLFARDARAFSSGCVRLNDPFDFAYALLARQSDDPKGLFQRALNSGKQTRINLEEPVPVHLDYRTAFSDARGKMQYRRDIYGRDAAIHAALIKAGVTP</sequence>
<protein>
    <submittedName>
        <fullName evidence="10">Murein L,D-transpeptidase</fullName>
    </submittedName>
</protein>
<dbReference type="GO" id="GO:0008360">
    <property type="term" value="P:regulation of cell shape"/>
    <property type="evidence" value="ECO:0007669"/>
    <property type="project" value="UniProtKB-UniRule"/>
</dbReference>
<evidence type="ECO:0000256" key="5">
    <source>
        <dbReference type="ARBA" id="ARBA00022984"/>
    </source>
</evidence>
<gene>
    <name evidence="10" type="ORF">EP867_03075</name>
</gene>
<dbReference type="GO" id="GO:0004180">
    <property type="term" value="F:carboxypeptidase activity"/>
    <property type="evidence" value="ECO:0007669"/>
    <property type="project" value="UniProtKB-ARBA"/>
</dbReference>
<dbReference type="InterPro" id="IPR045380">
    <property type="entry name" value="LD_TPept_scaffold_dom"/>
</dbReference>
<dbReference type="InterPro" id="IPR036365">
    <property type="entry name" value="PGBD-like_sf"/>
</dbReference>
<keyword evidence="3" id="KW-0808">Transferase</keyword>
<evidence type="ECO:0000313" key="10">
    <source>
        <dbReference type="EMBL" id="RWY44372.1"/>
    </source>
</evidence>
<dbReference type="PANTHER" id="PTHR41533:SF2">
    <property type="entry name" value="BLR7131 PROTEIN"/>
    <property type="match status" value="1"/>
</dbReference>
<dbReference type="InterPro" id="IPR002477">
    <property type="entry name" value="Peptidoglycan-bd-like"/>
</dbReference>
<dbReference type="GO" id="GO:0071555">
    <property type="term" value="P:cell wall organization"/>
    <property type="evidence" value="ECO:0007669"/>
    <property type="project" value="UniProtKB-UniRule"/>
</dbReference>
<keyword evidence="11" id="KW-1185">Reference proteome</keyword>
<dbReference type="OrthoDB" id="9778545at2"/>
<dbReference type="Pfam" id="PF03734">
    <property type="entry name" value="YkuD"/>
    <property type="match status" value="1"/>
</dbReference>
<dbReference type="InterPro" id="IPR005490">
    <property type="entry name" value="LD_TPept_cat_dom"/>
</dbReference>
<feature type="signal peptide" evidence="8">
    <location>
        <begin position="1"/>
        <end position="34"/>
    </location>
</feature>
<dbReference type="EMBL" id="SBLC01000003">
    <property type="protein sequence ID" value="RWY44372.1"/>
    <property type="molecule type" value="Genomic_DNA"/>
</dbReference>
<dbReference type="Pfam" id="PF20142">
    <property type="entry name" value="Scaffold"/>
    <property type="match status" value="1"/>
</dbReference>
<feature type="active site" description="Proton donor/acceptor" evidence="7">
    <location>
        <position position="454"/>
    </location>
</feature>
<dbReference type="SUPFAM" id="SSF47090">
    <property type="entry name" value="PGBD-like"/>
    <property type="match status" value="1"/>
</dbReference>
<evidence type="ECO:0000256" key="7">
    <source>
        <dbReference type="PROSITE-ProRule" id="PRU01373"/>
    </source>
</evidence>
<dbReference type="PROSITE" id="PS52029">
    <property type="entry name" value="LD_TPASE"/>
    <property type="match status" value="1"/>
</dbReference>
<dbReference type="PANTHER" id="PTHR41533">
    <property type="entry name" value="L,D-TRANSPEPTIDASE HI_1667-RELATED"/>
    <property type="match status" value="1"/>
</dbReference>
<evidence type="ECO:0000256" key="8">
    <source>
        <dbReference type="SAM" id="SignalP"/>
    </source>
</evidence>
<dbReference type="Gene3D" id="1.10.101.10">
    <property type="entry name" value="PGBD-like superfamily/PGBD"/>
    <property type="match status" value="1"/>
</dbReference>
<evidence type="ECO:0000259" key="9">
    <source>
        <dbReference type="PROSITE" id="PS52029"/>
    </source>
</evidence>
<dbReference type="SUPFAM" id="SSF141523">
    <property type="entry name" value="L,D-transpeptidase catalytic domain-like"/>
    <property type="match status" value="1"/>
</dbReference>
<evidence type="ECO:0000256" key="6">
    <source>
        <dbReference type="ARBA" id="ARBA00023316"/>
    </source>
</evidence>
<keyword evidence="5 7" id="KW-0573">Peptidoglycan synthesis</keyword>
<evidence type="ECO:0000256" key="3">
    <source>
        <dbReference type="ARBA" id="ARBA00022679"/>
    </source>
</evidence>
<comment type="pathway">
    <text evidence="1 7">Cell wall biogenesis; peptidoglycan biosynthesis.</text>
</comment>
<dbReference type="Gene3D" id="2.40.440.10">
    <property type="entry name" value="L,D-transpeptidase catalytic domain-like"/>
    <property type="match status" value="1"/>
</dbReference>
<dbReference type="GO" id="GO:0009252">
    <property type="term" value="P:peptidoglycan biosynthetic process"/>
    <property type="evidence" value="ECO:0007669"/>
    <property type="project" value="UniProtKB-UniPathway"/>
</dbReference>
<evidence type="ECO:0000256" key="4">
    <source>
        <dbReference type="ARBA" id="ARBA00022960"/>
    </source>
</evidence>
<dbReference type="InterPro" id="IPR052905">
    <property type="entry name" value="LD-transpeptidase_YkuD-like"/>
</dbReference>
<dbReference type="InterPro" id="IPR036366">
    <property type="entry name" value="PGBDSf"/>
</dbReference>
<dbReference type="Pfam" id="PF01471">
    <property type="entry name" value="PG_binding_1"/>
    <property type="match status" value="1"/>
</dbReference>